<sequence>MFRLSSINTVVSILFLFQVVVQGMPQSRAEEDIICRTGYPLDCPEGYRCCKGFVSDPTGSFLCWPVGAGKLDSAFCPLPVRLTILLLNIVAAALQGVKAVSTDI</sequence>
<dbReference type="EMBL" id="JADNRY010000004">
    <property type="protein sequence ID" value="KAF9077179.1"/>
    <property type="molecule type" value="Genomic_DNA"/>
</dbReference>
<organism evidence="2 3">
    <name type="scientific">Rhodocollybia butyracea</name>
    <dbReference type="NCBI Taxonomy" id="206335"/>
    <lineage>
        <taxon>Eukaryota</taxon>
        <taxon>Fungi</taxon>
        <taxon>Dikarya</taxon>
        <taxon>Basidiomycota</taxon>
        <taxon>Agaricomycotina</taxon>
        <taxon>Agaricomycetes</taxon>
        <taxon>Agaricomycetidae</taxon>
        <taxon>Agaricales</taxon>
        <taxon>Marasmiineae</taxon>
        <taxon>Omphalotaceae</taxon>
        <taxon>Rhodocollybia</taxon>
    </lineage>
</organism>
<protein>
    <submittedName>
        <fullName evidence="2">Uncharacterized protein</fullName>
    </submittedName>
</protein>
<evidence type="ECO:0000313" key="2">
    <source>
        <dbReference type="EMBL" id="KAF9077179.1"/>
    </source>
</evidence>
<feature type="signal peptide" evidence="1">
    <location>
        <begin position="1"/>
        <end position="23"/>
    </location>
</feature>
<keyword evidence="1" id="KW-0732">Signal</keyword>
<name>A0A9P5UFD8_9AGAR</name>
<keyword evidence="3" id="KW-1185">Reference proteome</keyword>
<dbReference type="AlphaFoldDB" id="A0A9P5UFD8"/>
<feature type="chain" id="PRO_5040396536" evidence="1">
    <location>
        <begin position="24"/>
        <end position="104"/>
    </location>
</feature>
<evidence type="ECO:0000313" key="3">
    <source>
        <dbReference type="Proteomes" id="UP000772434"/>
    </source>
</evidence>
<evidence type="ECO:0000256" key="1">
    <source>
        <dbReference type="SAM" id="SignalP"/>
    </source>
</evidence>
<proteinExistence type="predicted"/>
<accession>A0A9P5UFD8</accession>
<dbReference type="Proteomes" id="UP000772434">
    <property type="component" value="Unassembled WGS sequence"/>
</dbReference>
<comment type="caution">
    <text evidence="2">The sequence shown here is derived from an EMBL/GenBank/DDBJ whole genome shotgun (WGS) entry which is preliminary data.</text>
</comment>
<reference evidence="2" key="1">
    <citation type="submission" date="2020-11" db="EMBL/GenBank/DDBJ databases">
        <authorList>
            <consortium name="DOE Joint Genome Institute"/>
            <person name="Ahrendt S."/>
            <person name="Riley R."/>
            <person name="Andreopoulos W."/>
            <person name="Labutti K."/>
            <person name="Pangilinan J."/>
            <person name="Ruiz-Duenas F.J."/>
            <person name="Barrasa J.M."/>
            <person name="Sanchez-Garcia M."/>
            <person name="Camarero S."/>
            <person name="Miyauchi S."/>
            <person name="Serrano A."/>
            <person name="Linde D."/>
            <person name="Babiker R."/>
            <person name="Drula E."/>
            <person name="Ayuso-Fernandez I."/>
            <person name="Pacheco R."/>
            <person name="Padilla G."/>
            <person name="Ferreira P."/>
            <person name="Barriuso J."/>
            <person name="Kellner H."/>
            <person name="Castanera R."/>
            <person name="Alfaro M."/>
            <person name="Ramirez L."/>
            <person name="Pisabarro A.G."/>
            <person name="Kuo A."/>
            <person name="Tritt A."/>
            <person name="Lipzen A."/>
            <person name="He G."/>
            <person name="Yan M."/>
            <person name="Ng V."/>
            <person name="Cullen D."/>
            <person name="Martin F."/>
            <person name="Rosso M.-N."/>
            <person name="Henrissat B."/>
            <person name="Hibbett D."/>
            <person name="Martinez A.T."/>
            <person name="Grigoriev I.V."/>
        </authorList>
    </citation>
    <scope>NUCLEOTIDE SEQUENCE</scope>
    <source>
        <strain evidence="2">AH 40177</strain>
    </source>
</reference>
<gene>
    <name evidence="2" type="ORF">BDP27DRAFT_1357317</name>
</gene>